<dbReference type="AlphaFoldDB" id="C1BJP9"/>
<dbReference type="InterPro" id="IPR052069">
    <property type="entry name" value="Ca-reg_mRNA-binding_domain"/>
</dbReference>
<evidence type="ECO:0000313" key="4">
    <source>
        <dbReference type="EMBL" id="ACO09252.1"/>
    </source>
</evidence>
<dbReference type="EMBL" id="BT074828">
    <property type="protein sequence ID" value="ACO09252.1"/>
    <property type="molecule type" value="mRNA"/>
</dbReference>
<dbReference type="CDD" id="cd04458">
    <property type="entry name" value="CSP_CDS"/>
    <property type="match status" value="1"/>
</dbReference>
<dbReference type="PROSITE" id="PS51857">
    <property type="entry name" value="CSD_2"/>
    <property type="match status" value="1"/>
</dbReference>
<dbReference type="SUPFAM" id="SSF50249">
    <property type="entry name" value="Nucleic acid-binding proteins"/>
    <property type="match status" value="1"/>
</dbReference>
<dbReference type="InterPro" id="IPR012340">
    <property type="entry name" value="NA-bd_OB-fold"/>
</dbReference>
<proteinExistence type="evidence at transcript level"/>
<dbReference type="Gene3D" id="2.40.50.140">
    <property type="entry name" value="Nucleic acid-binding proteins"/>
    <property type="match status" value="1"/>
</dbReference>
<evidence type="ECO:0000256" key="2">
    <source>
        <dbReference type="SAM" id="MobiDB-lite"/>
    </source>
</evidence>
<dbReference type="InterPro" id="IPR002059">
    <property type="entry name" value="CSP_DNA-bd"/>
</dbReference>
<sequence length="163" mass="17416">MSSEATTMKAPRPMTPPLPSSPPRSPISPVSPGSLRLPACQNRDRSPSPMRGYLIPSPLPTRRNRTFSASARAAEGPSFTGVCKCFSRSRGHGFITPSDGGNDIFVHISDIDGEYVPVEGDEVSYKICSLPPKCDKVQAVDVTIIHLKPGSKHETWGGSVVSA</sequence>
<organism evidence="4">
    <name type="scientific">Osmerus mordax</name>
    <name type="common">Rainbow smelt</name>
    <name type="synonym">Atherina mordax</name>
    <dbReference type="NCBI Taxonomy" id="8014"/>
    <lineage>
        <taxon>Eukaryota</taxon>
        <taxon>Metazoa</taxon>
        <taxon>Chordata</taxon>
        <taxon>Craniata</taxon>
        <taxon>Vertebrata</taxon>
        <taxon>Euteleostomi</taxon>
        <taxon>Actinopterygii</taxon>
        <taxon>Neopterygii</taxon>
        <taxon>Teleostei</taxon>
        <taxon>Stomiati</taxon>
        <taxon>Osmeriformes</taxon>
        <taxon>Osmeridae</taxon>
        <taxon>Osmerus</taxon>
    </lineage>
</organism>
<dbReference type="SMART" id="SM00357">
    <property type="entry name" value="CSP"/>
    <property type="match status" value="1"/>
</dbReference>
<evidence type="ECO:0000256" key="1">
    <source>
        <dbReference type="ARBA" id="ARBA00022553"/>
    </source>
</evidence>
<keyword evidence="1" id="KW-0597">Phosphoprotein</keyword>
<dbReference type="InterPro" id="IPR019844">
    <property type="entry name" value="CSD_CS"/>
</dbReference>
<evidence type="ECO:0000259" key="3">
    <source>
        <dbReference type="PROSITE" id="PS51857"/>
    </source>
</evidence>
<name>C1BJP9_OSMMO</name>
<dbReference type="PANTHER" id="PTHR12962:SF3">
    <property type="entry name" value="CALCIUM-REGULATED HEAT-STABLE PROTEIN 1"/>
    <property type="match status" value="1"/>
</dbReference>
<feature type="region of interest" description="Disordered" evidence="2">
    <location>
        <begin position="1"/>
        <end position="72"/>
    </location>
</feature>
<dbReference type="Pfam" id="PF00313">
    <property type="entry name" value="CSD"/>
    <property type="match status" value="1"/>
</dbReference>
<dbReference type="FunFam" id="2.40.50.140:FF:000086">
    <property type="entry name" value="Cold shock domain-containing protein C2"/>
    <property type="match status" value="1"/>
</dbReference>
<dbReference type="GO" id="GO:0005737">
    <property type="term" value="C:cytoplasm"/>
    <property type="evidence" value="ECO:0007669"/>
    <property type="project" value="TreeGrafter"/>
</dbReference>
<gene>
    <name evidence="4" type="primary">CHSP1</name>
</gene>
<dbReference type="PROSITE" id="PS00352">
    <property type="entry name" value="CSD_1"/>
    <property type="match status" value="1"/>
</dbReference>
<dbReference type="PANTHER" id="PTHR12962">
    <property type="entry name" value="CALCIUM-REGULATED HEAT STABLE PROTEIN CRHSP-24-RELATED"/>
    <property type="match status" value="1"/>
</dbReference>
<dbReference type="GO" id="GO:0043488">
    <property type="term" value="P:regulation of mRNA stability"/>
    <property type="evidence" value="ECO:0007669"/>
    <property type="project" value="TreeGrafter"/>
</dbReference>
<accession>C1BJP9</accession>
<dbReference type="InterPro" id="IPR011129">
    <property type="entry name" value="CSD"/>
</dbReference>
<feature type="domain" description="CSD" evidence="3">
    <location>
        <begin position="78"/>
        <end position="144"/>
    </location>
</feature>
<dbReference type="GO" id="GO:0003730">
    <property type="term" value="F:mRNA 3'-UTR binding"/>
    <property type="evidence" value="ECO:0007669"/>
    <property type="project" value="TreeGrafter"/>
</dbReference>
<feature type="compositionally biased region" description="Pro residues" evidence="2">
    <location>
        <begin position="13"/>
        <end position="26"/>
    </location>
</feature>
<reference evidence="4" key="1">
    <citation type="submission" date="2009-03" db="EMBL/GenBank/DDBJ databases">
        <title>Osmerus mordax full-length cDNAs.</title>
        <authorList>
            <person name="von Schalburg K."/>
            <person name="Leong J."/>
            <person name="Cooper G."/>
            <person name="Davidson W.S."/>
            <person name="Koop B.F."/>
        </authorList>
    </citation>
    <scope>NUCLEOTIDE SEQUENCE</scope>
    <source>
        <tissue evidence="4">Brain</tissue>
    </source>
</reference>
<protein>
    <submittedName>
        <fullName evidence="4">Calcium-regulated heat stable protein 1</fullName>
    </submittedName>
</protein>